<feature type="domain" description="UspA" evidence="3">
    <location>
        <begin position="209"/>
        <end position="347"/>
    </location>
</feature>
<comment type="similarity">
    <text evidence="1">Belongs to the universal stress protein A family.</text>
</comment>
<dbReference type="SUPFAM" id="SSF52402">
    <property type="entry name" value="Adenine nucleotide alpha hydrolases-like"/>
    <property type="match status" value="2"/>
</dbReference>
<dbReference type="Proteomes" id="UP000198462">
    <property type="component" value="Unassembled WGS sequence"/>
</dbReference>
<gene>
    <name evidence="4" type="ORF">B5C34_09860</name>
</gene>
<feature type="region of interest" description="Disordered" evidence="2">
    <location>
        <begin position="36"/>
        <end position="55"/>
    </location>
</feature>
<dbReference type="CDD" id="cd00293">
    <property type="entry name" value="USP-like"/>
    <property type="match status" value="1"/>
</dbReference>
<evidence type="ECO:0000313" key="4">
    <source>
        <dbReference type="EMBL" id="OWV33735.1"/>
    </source>
</evidence>
<keyword evidence="5" id="KW-1185">Reference proteome</keyword>
<evidence type="ECO:0000256" key="2">
    <source>
        <dbReference type="SAM" id="MobiDB-lite"/>
    </source>
</evidence>
<dbReference type="OrthoDB" id="5564966at2"/>
<evidence type="ECO:0000313" key="5">
    <source>
        <dbReference type="Proteomes" id="UP000198462"/>
    </source>
</evidence>
<reference evidence="5" key="1">
    <citation type="submission" date="2017-05" db="EMBL/GenBank/DDBJ databases">
        <authorList>
            <person name="Lin X."/>
        </authorList>
    </citation>
    <scope>NUCLEOTIDE SEQUENCE [LARGE SCALE GENOMIC DNA]</scope>
    <source>
        <strain evidence="5">JLT2012</strain>
    </source>
</reference>
<dbReference type="Pfam" id="PF00582">
    <property type="entry name" value="Usp"/>
    <property type="match status" value="1"/>
</dbReference>
<dbReference type="AlphaFoldDB" id="A0A219B5V4"/>
<dbReference type="InterPro" id="IPR014729">
    <property type="entry name" value="Rossmann-like_a/b/a_fold"/>
</dbReference>
<evidence type="ECO:0000259" key="3">
    <source>
        <dbReference type="Pfam" id="PF00582"/>
    </source>
</evidence>
<comment type="caution">
    <text evidence="4">The sequence shown here is derived from an EMBL/GenBank/DDBJ whole genome shotgun (WGS) entry which is preliminary data.</text>
</comment>
<dbReference type="InterPro" id="IPR006015">
    <property type="entry name" value="Universal_stress_UspA"/>
</dbReference>
<protein>
    <recommendedName>
        <fullName evidence="3">UspA domain-containing protein</fullName>
    </recommendedName>
</protein>
<dbReference type="PANTHER" id="PTHR46268">
    <property type="entry name" value="STRESS RESPONSE PROTEIN NHAX"/>
    <property type="match status" value="1"/>
</dbReference>
<feature type="compositionally biased region" description="Polar residues" evidence="2">
    <location>
        <begin position="36"/>
        <end position="48"/>
    </location>
</feature>
<dbReference type="PRINTS" id="PR01438">
    <property type="entry name" value="UNVRSLSTRESS"/>
</dbReference>
<sequence>MPVLPASDGRCAIKSIRGGTRHDCLGETMMPERTAMSTNTRSRASTVLRSPVGDERTRFSSQAPQILACLDEDMNRLEVTRHARAIAKALDLQLGFAQIVETAPHGVLPADPIEWNLRFTECRDGIGELIGEASETVSDVLPVVLPGTAHERLIDWAEGHRGSVLVLARHSGRGPHSGLGTTADRLLKSGAASMLLLPSGRERKCSAEYRRLLVPLDGSPNSESVLPVVTRLAQSLEAQVILAHIVSPTAELPSLETQAGSNRSNTSARARNYLETWKLRLLRQGIDATVYFGTDSETCERLNLIASRLEIDLVVVASHGQTNLASAPYGSVAGALAKSAPCPTFIVQPDLRIPLAKPGRSGFMFEALAAETEFAS</sequence>
<dbReference type="EMBL" id="NFZT01000001">
    <property type="protein sequence ID" value="OWV33735.1"/>
    <property type="molecule type" value="Genomic_DNA"/>
</dbReference>
<dbReference type="InterPro" id="IPR006016">
    <property type="entry name" value="UspA"/>
</dbReference>
<proteinExistence type="inferred from homology"/>
<dbReference type="Gene3D" id="3.40.50.620">
    <property type="entry name" value="HUPs"/>
    <property type="match status" value="2"/>
</dbReference>
<organism evidence="4 5">
    <name type="scientific">Pacificimonas flava</name>
    <dbReference type="NCBI Taxonomy" id="1234595"/>
    <lineage>
        <taxon>Bacteria</taxon>
        <taxon>Pseudomonadati</taxon>
        <taxon>Pseudomonadota</taxon>
        <taxon>Alphaproteobacteria</taxon>
        <taxon>Sphingomonadales</taxon>
        <taxon>Sphingosinicellaceae</taxon>
        <taxon>Pacificimonas</taxon>
    </lineage>
</organism>
<evidence type="ECO:0000256" key="1">
    <source>
        <dbReference type="ARBA" id="ARBA00008791"/>
    </source>
</evidence>
<name>A0A219B5V4_9SPHN</name>
<accession>A0A219B5V4</accession>
<dbReference type="PANTHER" id="PTHR46268:SF6">
    <property type="entry name" value="UNIVERSAL STRESS PROTEIN UP12"/>
    <property type="match status" value="1"/>
</dbReference>